<evidence type="ECO:0000313" key="13">
    <source>
        <dbReference type="EMBL" id="ACD71019.1"/>
    </source>
</evidence>
<dbReference type="CDD" id="cd06163">
    <property type="entry name" value="S2P-M50_PDZ_RseP-like"/>
    <property type="match status" value="1"/>
</dbReference>
<dbReference type="CDD" id="cd23081">
    <property type="entry name" value="cpPDZ_EcRseP-like"/>
    <property type="match status" value="1"/>
</dbReference>
<dbReference type="GO" id="GO:0016020">
    <property type="term" value="C:membrane"/>
    <property type="evidence" value="ECO:0007669"/>
    <property type="project" value="UniProtKB-SubCell"/>
</dbReference>
<comment type="subcellular location">
    <subcellularLocation>
        <location evidence="2">Membrane</location>
        <topology evidence="2">Multi-pass membrane protein</topology>
    </subcellularLocation>
</comment>
<dbReference type="InterPro" id="IPR036034">
    <property type="entry name" value="PDZ_sf"/>
</dbReference>
<feature type="transmembrane region" description="Helical" evidence="11">
    <location>
        <begin position="421"/>
        <end position="443"/>
    </location>
</feature>
<dbReference type="GO" id="GO:0004222">
    <property type="term" value="F:metalloendopeptidase activity"/>
    <property type="evidence" value="ECO:0007669"/>
    <property type="project" value="InterPro"/>
</dbReference>
<feature type="domain" description="PDZ" evidence="12">
    <location>
        <begin position="98"/>
        <end position="194"/>
    </location>
</feature>
<organism evidence="13 14">
    <name type="scientific">Treponema pallidum subsp. pallidum (strain SS14)</name>
    <dbReference type="NCBI Taxonomy" id="455434"/>
    <lineage>
        <taxon>Bacteria</taxon>
        <taxon>Pseudomonadati</taxon>
        <taxon>Spirochaetota</taxon>
        <taxon>Spirochaetia</taxon>
        <taxon>Spirochaetales</taxon>
        <taxon>Treponemataceae</taxon>
        <taxon>Treponema</taxon>
    </lineage>
</organism>
<dbReference type="SMR" id="A0A0H3BJ87"/>
<dbReference type="InterPro" id="IPR004387">
    <property type="entry name" value="Pept_M50_Zn"/>
</dbReference>
<gene>
    <name evidence="13" type="ordered locus">TPASS_0600</name>
</gene>
<comment type="similarity">
    <text evidence="3 11">Belongs to the peptidase M50B family.</text>
</comment>
<keyword evidence="4 13" id="KW-0645">Protease</keyword>
<dbReference type="AlphaFoldDB" id="A0A0H3BJ87"/>
<dbReference type="Pfam" id="PF02163">
    <property type="entry name" value="Peptidase_M50"/>
    <property type="match status" value="1"/>
</dbReference>
<keyword evidence="7 11" id="KW-0862">Zinc</keyword>
<accession>A0A0H3BJ87</accession>
<dbReference type="SUPFAM" id="SSF50156">
    <property type="entry name" value="PDZ domain-like"/>
    <property type="match status" value="2"/>
</dbReference>
<evidence type="ECO:0000256" key="8">
    <source>
        <dbReference type="ARBA" id="ARBA00022989"/>
    </source>
</evidence>
<dbReference type="Proteomes" id="UP000001202">
    <property type="component" value="Chromosome"/>
</dbReference>
<feature type="transmembrane region" description="Helical" evidence="11">
    <location>
        <begin position="102"/>
        <end position="125"/>
    </location>
</feature>
<dbReference type="InterPro" id="IPR041489">
    <property type="entry name" value="PDZ_6"/>
</dbReference>
<evidence type="ECO:0000256" key="1">
    <source>
        <dbReference type="ARBA" id="ARBA00001947"/>
    </source>
</evidence>
<dbReference type="KEGG" id="tpp:TPASS_0600"/>
<evidence type="ECO:0000313" key="14">
    <source>
        <dbReference type="Proteomes" id="UP000001202"/>
    </source>
</evidence>
<evidence type="ECO:0000256" key="9">
    <source>
        <dbReference type="ARBA" id="ARBA00023049"/>
    </source>
</evidence>
<evidence type="ECO:0000259" key="12">
    <source>
        <dbReference type="SMART" id="SM00228"/>
    </source>
</evidence>
<evidence type="ECO:0000256" key="6">
    <source>
        <dbReference type="ARBA" id="ARBA00022801"/>
    </source>
</evidence>
<dbReference type="PATRIC" id="fig|455434.6.peg.595"/>
<evidence type="ECO:0000256" key="7">
    <source>
        <dbReference type="ARBA" id="ARBA00022833"/>
    </source>
</evidence>
<comment type="cofactor">
    <cofactor evidence="1 11">
        <name>Zn(2+)</name>
        <dbReference type="ChEBI" id="CHEBI:29105"/>
    </cofactor>
</comment>
<sequence>MIKIIIGVVVLGIVVLFHELGHFVAALWCRVEVLSFSVGMGPVLFRKKFGKTEYRLSMLPLGGYCGMKGEQAFQTALDQKLSRIPVEPGSLYAVGPLKRMGIAFAGPLANVLMAVMVLALVSALGSRVHTFGNRISPVYVYDSSDNSPARRVGLQDGDTILRIGDQPIRYFSDIQKIVSQHAQRALPFVIERRGQLMHVTITPDRDAHTGMGRVGIYHYVPLVVAAVDAHGAASRAGLEPEDKILAVAGRRVQHAVQLLALLKEFRKKSVVLTVLRSGKRRYHTIALVRTENGAIDVGIEWKAHTVVIPGTSFFASVRAGIAETLRMCVLTVKGIGMLFRGLQFQQAISGPLRITHVIGDVAQHGFQESFLTGLSQLCEFVALVCVSLFIMNLLPIPILDGGLILFACVELFMQRSIHPRVLYYLQFVGFAFVALIFLCAFWNDVNFLFH</sequence>
<dbReference type="PANTHER" id="PTHR42837:SF2">
    <property type="entry name" value="MEMBRANE METALLOPROTEASE ARASP2, CHLOROPLASTIC-RELATED"/>
    <property type="match status" value="1"/>
</dbReference>
<evidence type="ECO:0000256" key="3">
    <source>
        <dbReference type="ARBA" id="ARBA00007931"/>
    </source>
</evidence>
<evidence type="ECO:0000256" key="2">
    <source>
        <dbReference type="ARBA" id="ARBA00004141"/>
    </source>
</evidence>
<dbReference type="GO" id="GO:0006508">
    <property type="term" value="P:proteolysis"/>
    <property type="evidence" value="ECO:0007669"/>
    <property type="project" value="UniProtKB-KW"/>
</dbReference>
<feature type="transmembrane region" description="Helical" evidence="11">
    <location>
        <begin position="380"/>
        <end position="409"/>
    </location>
</feature>
<evidence type="ECO:0000256" key="5">
    <source>
        <dbReference type="ARBA" id="ARBA00022692"/>
    </source>
</evidence>
<evidence type="ECO:0000256" key="11">
    <source>
        <dbReference type="RuleBase" id="RU362031"/>
    </source>
</evidence>
<dbReference type="InterPro" id="IPR001478">
    <property type="entry name" value="PDZ"/>
</dbReference>
<dbReference type="PANTHER" id="PTHR42837">
    <property type="entry name" value="REGULATOR OF SIGMA-E PROTEASE RSEP"/>
    <property type="match status" value="1"/>
</dbReference>
<proteinExistence type="inferred from homology"/>
<dbReference type="GeneID" id="93876367"/>
<dbReference type="EMBL" id="CP000805">
    <property type="protein sequence ID" value="ACD71019.1"/>
    <property type="molecule type" value="Genomic_DNA"/>
</dbReference>
<keyword evidence="8 11" id="KW-1133">Transmembrane helix</keyword>
<dbReference type="Pfam" id="PF17820">
    <property type="entry name" value="PDZ_6"/>
    <property type="match status" value="2"/>
</dbReference>
<dbReference type="Gene3D" id="2.30.42.10">
    <property type="match status" value="2"/>
</dbReference>
<keyword evidence="6 11" id="KW-0378">Hydrolase</keyword>
<evidence type="ECO:0000256" key="10">
    <source>
        <dbReference type="ARBA" id="ARBA00023136"/>
    </source>
</evidence>
<reference evidence="13 14" key="1">
    <citation type="journal article" date="2008" name="BMC Microbiol.">
        <title>Complete genome sequence of Treponema pallidum ssp. pallidum strain SS14 determined with oligonucleotide arrays.</title>
        <authorList>
            <person name="Matejkova P."/>
            <person name="Strouhal M."/>
            <person name="Smajs D."/>
            <person name="Norris S.J."/>
            <person name="Palzkill T."/>
            <person name="Petrosino J.F."/>
            <person name="Sodergren E."/>
            <person name="Norton J.E."/>
            <person name="Singh J."/>
            <person name="Richmond T.A."/>
            <person name="Molla M.N."/>
            <person name="Albert T.J."/>
            <person name="Weinstock G.M."/>
        </authorList>
    </citation>
    <scope>NUCLEOTIDE SEQUENCE [LARGE SCALE GENOMIC DNA]</scope>
    <source>
        <strain evidence="13 14">SS14</strain>
    </source>
</reference>
<dbReference type="RefSeq" id="WP_010882046.1">
    <property type="nucleotide sequence ID" value="NC_010741.1"/>
</dbReference>
<protein>
    <recommendedName>
        <fullName evidence="11">Zinc metalloprotease</fullName>
        <ecNumber evidence="11">3.4.24.-</ecNumber>
    </recommendedName>
</protein>
<dbReference type="GO" id="GO:0046872">
    <property type="term" value="F:metal ion binding"/>
    <property type="evidence" value="ECO:0007669"/>
    <property type="project" value="UniProtKB-KW"/>
</dbReference>
<dbReference type="InterPro" id="IPR008915">
    <property type="entry name" value="Peptidase_M50"/>
</dbReference>
<name>A0A0H3BJ87_TREPS</name>
<keyword evidence="11" id="KW-0479">Metal-binding</keyword>
<keyword evidence="5 11" id="KW-0812">Transmembrane</keyword>
<dbReference type="EC" id="3.4.24.-" evidence="11"/>
<keyword evidence="10 11" id="KW-0472">Membrane</keyword>
<evidence type="ECO:0000256" key="4">
    <source>
        <dbReference type="ARBA" id="ARBA00022670"/>
    </source>
</evidence>
<dbReference type="NCBIfam" id="TIGR00054">
    <property type="entry name" value="RIP metalloprotease RseP"/>
    <property type="match status" value="1"/>
</dbReference>
<dbReference type="SMART" id="SM00228">
    <property type="entry name" value="PDZ"/>
    <property type="match status" value="2"/>
</dbReference>
<keyword evidence="9 11" id="KW-0482">Metalloprotease</keyword>
<feature type="domain" description="PDZ" evidence="12">
    <location>
        <begin position="195"/>
        <end position="278"/>
    </location>
</feature>